<dbReference type="OrthoDB" id="7062153at2"/>
<sequence length="137" mass="15408">MPLFRALREAEIKAGNILLPKSQAPFLAHPRLPLVLPFTLGELEEHAVREHQWNSKYPTRGISCTSEWSVAQRYASTSKVIVTISEELCEAHGIRRYRVRDHVPLQLIEHPEDEEIILVSGVDGPLPADIITAVARV</sequence>
<dbReference type="RefSeq" id="WP_129047878.1">
    <property type="nucleotide sequence ID" value="NZ_SDHX01000001.1"/>
</dbReference>
<evidence type="ECO:0000313" key="2">
    <source>
        <dbReference type="Proteomes" id="UP000290218"/>
    </source>
</evidence>
<keyword evidence="2" id="KW-1185">Reference proteome</keyword>
<dbReference type="Proteomes" id="UP000290218">
    <property type="component" value="Unassembled WGS sequence"/>
</dbReference>
<reference evidence="1 2" key="1">
    <citation type="submission" date="2019-01" db="EMBL/GenBank/DDBJ databases">
        <title>Lacunisphaera sp. strain TWA-58.</title>
        <authorList>
            <person name="Chen W.-M."/>
        </authorList>
    </citation>
    <scope>NUCLEOTIDE SEQUENCE [LARGE SCALE GENOMIC DNA]</scope>
    <source>
        <strain evidence="1 2">TWA-58</strain>
    </source>
</reference>
<organism evidence="1 2">
    <name type="scientific">Oleiharenicola lentus</name>
    <dbReference type="NCBI Taxonomy" id="2508720"/>
    <lineage>
        <taxon>Bacteria</taxon>
        <taxon>Pseudomonadati</taxon>
        <taxon>Verrucomicrobiota</taxon>
        <taxon>Opitutia</taxon>
        <taxon>Opitutales</taxon>
        <taxon>Opitutaceae</taxon>
        <taxon>Oleiharenicola</taxon>
    </lineage>
</organism>
<gene>
    <name evidence="1" type="ORF">ESB00_11775</name>
</gene>
<name>A0A4Q1CBY8_9BACT</name>
<comment type="caution">
    <text evidence="1">The sequence shown here is derived from an EMBL/GenBank/DDBJ whole genome shotgun (WGS) entry which is preliminary data.</text>
</comment>
<dbReference type="EMBL" id="SDHX01000001">
    <property type="protein sequence ID" value="RXK56510.1"/>
    <property type="molecule type" value="Genomic_DNA"/>
</dbReference>
<evidence type="ECO:0000313" key="1">
    <source>
        <dbReference type="EMBL" id="RXK56510.1"/>
    </source>
</evidence>
<protein>
    <submittedName>
        <fullName evidence="1">Uncharacterized protein</fullName>
    </submittedName>
</protein>
<dbReference type="AlphaFoldDB" id="A0A4Q1CBY8"/>
<proteinExistence type="predicted"/>
<accession>A0A4Q1CBY8</accession>